<sequence length="270" mass="30143">MIATLCLFHHRDIFVKLLFFGESNAVNPLQHLVGGVALPVGASDLNELHGLDCTRRHQVRAGAEICKIALLIKRDLLPFGQLLNELNFIGLSHLFGKCNGLGPGQREPLDGLIVLHNFYHFGLKLFEVFRRKGGFHVDIVIKSALNRGPDGELCLGIEPLYGLGQYMGAGVPEGLLAGRMLKGDKFHRTVFFKRRAQVGDFTVDKGGANFFAQLLRKRLGRFKERRAGRILTDRAVHQCDFYHENSSNSQPNWLEYKIAPKGTLIPFGAQ</sequence>
<dbReference type="AlphaFoldDB" id="A0A645B336"/>
<name>A0A645B336_9ZZZZ</name>
<evidence type="ECO:0000313" key="1">
    <source>
        <dbReference type="EMBL" id="MPM57573.1"/>
    </source>
</evidence>
<comment type="caution">
    <text evidence="1">The sequence shown here is derived from an EMBL/GenBank/DDBJ whole genome shotgun (WGS) entry which is preliminary data.</text>
</comment>
<accession>A0A645B336</accession>
<organism evidence="1">
    <name type="scientific">bioreactor metagenome</name>
    <dbReference type="NCBI Taxonomy" id="1076179"/>
    <lineage>
        <taxon>unclassified sequences</taxon>
        <taxon>metagenomes</taxon>
        <taxon>ecological metagenomes</taxon>
    </lineage>
</organism>
<proteinExistence type="predicted"/>
<gene>
    <name evidence="1" type="ORF">SDC9_104395</name>
</gene>
<protein>
    <submittedName>
        <fullName evidence="1">Uncharacterized protein</fullName>
    </submittedName>
</protein>
<reference evidence="1" key="1">
    <citation type="submission" date="2019-08" db="EMBL/GenBank/DDBJ databases">
        <authorList>
            <person name="Kucharzyk K."/>
            <person name="Murdoch R.W."/>
            <person name="Higgins S."/>
            <person name="Loffler F."/>
        </authorList>
    </citation>
    <scope>NUCLEOTIDE SEQUENCE</scope>
</reference>
<dbReference type="EMBL" id="VSSQ01016340">
    <property type="protein sequence ID" value="MPM57573.1"/>
    <property type="molecule type" value="Genomic_DNA"/>
</dbReference>
<dbReference type="AntiFam" id="ANF00209">
    <property type="entry name" value="Shadow ORF (opposite thrS)"/>
</dbReference>